<dbReference type="OrthoDB" id="3648173at2759"/>
<dbReference type="PANTHER" id="PTHR33048">
    <property type="entry name" value="PTH11-LIKE INTEGRAL MEMBRANE PROTEIN (AFU_ORTHOLOGUE AFUA_5G11245)"/>
    <property type="match status" value="1"/>
</dbReference>
<dbReference type="Proteomes" id="UP000019487">
    <property type="component" value="Unassembled WGS sequence"/>
</dbReference>
<feature type="transmembrane region" description="Helical" evidence="7">
    <location>
        <begin position="204"/>
        <end position="230"/>
    </location>
</feature>
<reference evidence="9 10" key="1">
    <citation type="journal article" date="2014" name="Genome Announc.">
        <title>Draft genome sequence of Sclerotinia borealis, a psychrophilic plant pathogenic fungus.</title>
        <authorList>
            <person name="Mardanov A.V."/>
            <person name="Beletsky A.V."/>
            <person name="Kadnikov V.V."/>
            <person name="Ignatov A.N."/>
            <person name="Ravin N.V."/>
        </authorList>
    </citation>
    <scope>NUCLEOTIDE SEQUENCE [LARGE SCALE GENOMIC DNA]</scope>
    <source>
        <strain evidence="10">F-4157</strain>
    </source>
</reference>
<comment type="similarity">
    <text evidence="5">Belongs to the SAT4 family.</text>
</comment>
<feature type="transmembrane region" description="Helical" evidence="7">
    <location>
        <begin position="91"/>
        <end position="114"/>
    </location>
</feature>
<keyword evidence="3 7" id="KW-1133">Transmembrane helix</keyword>
<proteinExistence type="inferred from homology"/>
<feature type="transmembrane region" description="Helical" evidence="7">
    <location>
        <begin position="12"/>
        <end position="30"/>
    </location>
</feature>
<organism evidence="9 10">
    <name type="scientific">Sclerotinia borealis (strain F-4128)</name>
    <dbReference type="NCBI Taxonomy" id="1432307"/>
    <lineage>
        <taxon>Eukaryota</taxon>
        <taxon>Fungi</taxon>
        <taxon>Dikarya</taxon>
        <taxon>Ascomycota</taxon>
        <taxon>Pezizomycotina</taxon>
        <taxon>Leotiomycetes</taxon>
        <taxon>Helotiales</taxon>
        <taxon>Sclerotiniaceae</taxon>
        <taxon>Sclerotinia</taxon>
    </lineage>
</organism>
<dbReference type="HOGENOM" id="CLU_028200_0_1_1"/>
<feature type="region of interest" description="Disordered" evidence="6">
    <location>
        <begin position="280"/>
        <end position="301"/>
    </location>
</feature>
<dbReference type="InterPro" id="IPR052337">
    <property type="entry name" value="SAT4-like"/>
</dbReference>
<dbReference type="InterPro" id="IPR049326">
    <property type="entry name" value="Rhodopsin_dom_fungi"/>
</dbReference>
<dbReference type="EMBL" id="AYSA01000690">
    <property type="protein sequence ID" value="ESZ90140.1"/>
    <property type="molecule type" value="Genomic_DNA"/>
</dbReference>
<gene>
    <name evidence="9" type="ORF">SBOR_9478</name>
</gene>
<name>W9C6C6_SCLBF</name>
<dbReference type="PANTHER" id="PTHR33048:SF47">
    <property type="entry name" value="INTEGRAL MEMBRANE PROTEIN-RELATED"/>
    <property type="match status" value="1"/>
</dbReference>
<feature type="transmembrane region" description="Helical" evidence="7">
    <location>
        <begin position="242"/>
        <end position="264"/>
    </location>
</feature>
<evidence type="ECO:0000256" key="5">
    <source>
        <dbReference type="ARBA" id="ARBA00038359"/>
    </source>
</evidence>
<evidence type="ECO:0000256" key="1">
    <source>
        <dbReference type="ARBA" id="ARBA00004141"/>
    </source>
</evidence>
<dbReference type="Pfam" id="PF20684">
    <property type="entry name" value="Fung_rhodopsin"/>
    <property type="match status" value="1"/>
</dbReference>
<evidence type="ECO:0000313" key="9">
    <source>
        <dbReference type="EMBL" id="ESZ90140.1"/>
    </source>
</evidence>
<sequence length="404" mass="44695">MQTENSQNTTTAALIVTILAVIAVALRFLTRRLTKAGIAADDWWILIGVLLLIVTGSLLLYGVKSDPNGGETIDRDSPTFDYAPHVTYLKISWTCAILYFFVVTAIKISILLMYRRIFSTSLVRSYWIFLGIVLVWWLAGTIATAISCVPASRFWIGPPAGGWCFNFNIYWMVMGLIEIIVDIGILILPIGVVVGLHMPNSQKVLVGGIFLLGSFVVVTGIVRVVLGYAPGSQNVDFPRAELWSAVHVGMAIVCACLPNFRPLLNRITASARRLYGSAITSERDPNTNGSSGGRSEASKNKNAAELMTFGNTRRQRLNELEDTNADTRQLTRNESGELDSFHHTEFVAEGAEDSRPRGIYEFSAMMRGYVPFPLTRDREFNDVDLANEEVEEVTSSFTYMGGLR</sequence>
<evidence type="ECO:0000256" key="2">
    <source>
        <dbReference type="ARBA" id="ARBA00022692"/>
    </source>
</evidence>
<keyword evidence="2 7" id="KW-0812">Transmembrane</keyword>
<dbReference type="GO" id="GO:0016020">
    <property type="term" value="C:membrane"/>
    <property type="evidence" value="ECO:0007669"/>
    <property type="project" value="UniProtKB-SubCell"/>
</dbReference>
<feature type="transmembrane region" description="Helical" evidence="7">
    <location>
        <begin position="126"/>
        <end position="149"/>
    </location>
</feature>
<feature type="transmembrane region" description="Helical" evidence="7">
    <location>
        <begin position="169"/>
        <end position="192"/>
    </location>
</feature>
<comment type="subcellular location">
    <subcellularLocation>
        <location evidence="1">Membrane</location>
        <topology evidence="1">Multi-pass membrane protein</topology>
    </subcellularLocation>
</comment>
<evidence type="ECO:0000256" key="3">
    <source>
        <dbReference type="ARBA" id="ARBA00022989"/>
    </source>
</evidence>
<accession>W9C6C6</accession>
<comment type="caution">
    <text evidence="9">The sequence shown here is derived from an EMBL/GenBank/DDBJ whole genome shotgun (WGS) entry which is preliminary data.</text>
</comment>
<feature type="domain" description="Rhodopsin" evidence="8">
    <location>
        <begin position="26"/>
        <end position="266"/>
    </location>
</feature>
<evidence type="ECO:0000259" key="8">
    <source>
        <dbReference type="Pfam" id="PF20684"/>
    </source>
</evidence>
<evidence type="ECO:0000256" key="4">
    <source>
        <dbReference type="ARBA" id="ARBA00023136"/>
    </source>
</evidence>
<feature type="transmembrane region" description="Helical" evidence="7">
    <location>
        <begin position="42"/>
        <end position="63"/>
    </location>
</feature>
<evidence type="ECO:0000256" key="6">
    <source>
        <dbReference type="SAM" id="MobiDB-lite"/>
    </source>
</evidence>
<evidence type="ECO:0000313" key="10">
    <source>
        <dbReference type="Proteomes" id="UP000019487"/>
    </source>
</evidence>
<keyword evidence="10" id="KW-1185">Reference proteome</keyword>
<evidence type="ECO:0000256" key="7">
    <source>
        <dbReference type="SAM" id="Phobius"/>
    </source>
</evidence>
<dbReference type="AlphaFoldDB" id="W9C6C6"/>
<protein>
    <recommendedName>
        <fullName evidence="8">Rhodopsin domain-containing protein</fullName>
    </recommendedName>
</protein>
<keyword evidence="4 7" id="KW-0472">Membrane</keyword>